<evidence type="ECO:0000259" key="7">
    <source>
        <dbReference type="Pfam" id="PF04024"/>
    </source>
</evidence>
<evidence type="ECO:0000256" key="4">
    <source>
        <dbReference type="ARBA" id="ARBA00022989"/>
    </source>
</evidence>
<evidence type="ECO:0000313" key="8">
    <source>
        <dbReference type="EMBL" id="MED5053579.1"/>
    </source>
</evidence>
<accession>A0ABD5IZ15</accession>
<organism evidence="8 9">
    <name type="scientific">Anoxybacteroides rupiense</name>
    <dbReference type="NCBI Taxonomy" id="311460"/>
    <lineage>
        <taxon>Bacteria</taxon>
        <taxon>Bacillati</taxon>
        <taxon>Bacillota</taxon>
        <taxon>Bacilli</taxon>
        <taxon>Bacillales</taxon>
        <taxon>Anoxybacillaceae</taxon>
        <taxon>Anoxybacteroides</taxon>
    </lineage>
</organism>
<keyword evidence="2" id="KW-1003">Cell membrane</keyword>
<evidence type="ECO:0000313" key="9">
    <source>
        <dbReference type="Proteomes" id="UP001339962"/>
    </source>
</evidence>
<dbReference type="EMBL" id="JARTLI010000050">
    <property type="protein sequence ID" value="MED5053579.1"/>
    <property type="molecule type" value="Genomic_DNA"/>
</dbReference>
<evidence type="ECO:0000256" key="5">
    <source>
        <dbReference type="ARBA" id="ARBA00023136"/>
    </source>
</evidence>
<dbReference type="AlphaFoldDB" id="A0ABD5IZ15"/>
<sequence length="66" mass="7459">MNKKLVRSYHDRKIAGVLGGLAAYFRIDSTLTRLIFVILLLSTGIMPFVLFYVIAALVMPQEGMER</sequence>
<proteinExistence type="predicted"/>
<dbReference type="PANTHER" id="PTHR33885">
    <property type="entry name" value="PHAGE SHOCK PROTEIN C"/>
    <property type="match status" value="1"/>
</dbReference>
<dbReference type="GO" id="GO:0005886">
    <property type="term" value="C:plasma membrane"/>
    <property type="evidence" value="ECO:0007669"/>
    <property type="project" value="UniProtKB-SubCell"/>
</dbReference>
<dbReference type="RefSeq" id="WP_066149663.1">
    <property type="nucleotide sequence ID" value="NZ_JACIDF010000009.1"/>
</dbReference>
<name>A0ABD5IZ15_9BACL</name>
<protein>
    <submittedName>
        <fullName evidence="8">PspC domain-containing protein</fullName>
    </submittedName>
</protein>
<keyword evidence="4 6" id="KW-1133">Transmembrane helix</keyword>
<evidence type="ECO:0000256" key="3">
    <source>
        <dbReference type="ARBA" id="ARBA00022692"/>
    </source>
</evidence>
<dbReference type="Pfam" id="PF04024">
    <property type="entry name" value="PspC"/>
    <property type="match status" value="1"/>
</dbReference>
<dbReference type="InterPro" id="IPR007168">
    <property type="entry name" value="Phageshock_PspC_N"/>
</dbReference>
<dbReference type="Proteomes" id="UP001339962">
    <property type="component" value="Unassembled WGS sequence"/>
</dbReference>
<evidence type="ECO:0000256" key="2">
    <source>
        <dbReference type="ARBA" id="ARBA00022475"/>
    </source>
</evidence>
<comment type="subcellular location">
    <subcellularLocation>
        <location evidence="1">Cell membrane</location>
        <topology evidence="1">Single-pass membrane protein</topology>
    </subcellularLocation>
</comment>
<keyword evidence="5 6" id="KW-0472">Membrane</keyword>
<keyword evidence="3 6" id="KW-0812">Transmembrane</keyword>
<dbReference type="InterPro" id="IPR052027">
    <property type="entry name" value="PspC"/>
</dbReference>
<comment type="caution">
    <text evidence="8">The sequence shown here is derived from an EMBL/GenBank/DDBJ whole genome shotgun (WGS) entry which is preliminary data.</text>
</comment>
<dbReference type="PANTHER" id="PTHR33885:SF3">
    <property type="entry name" value="PHAGE SHOCK PROTEIN C"/>
    <property type="match status" value="1"/>
</dbReference>
<feature type="domain" description="Phage shock protein PspC N-terminal" evidence="7">
    <location>
        <begin position="3"/>
        <end position="62"/>
    </location>
</feature>
<feature type="transmembrane region" description="Helical" evidence="6">
    <location>
        <begin position="34"/>
        <end position="59"/>
    </location>
</feature>
<reference evidence="8 9" key="1">
    <citation type="submission" date="2023-03" db="EMBL/GenBank/DDBJ databases">
        <title>Bacillus Genome Sequencing.</title>
        <authorList>
            <person name="Dunlap C."/>
        </authorList>
    </citation>
    <scope>NUCLEOTIDE SEQUENCE [LARGE SCALE GENOMIC DNA]</scope>
    <source>
        <strain evidence="8 9">NRS-38</strain>
    </source>
</reference>
<evidence type="ECO:0000256" key="6">
    <source>
        <dbReference type="SAM" id="Phobius"/>
    </source>
</evidence>
<evidence type="ECO:0000256" key="1">
    <source>
        <dbReference type="ARBA" id="ARBA00004162"/>
    </source>
</evidence>
<gene>
    <name evidence="8" type="ORF">P9850_17480</name>
</gene>